<reference evidence="3" key="1">
    <citation type="submission" date="2021-04" db="EMBL/GenBank/DDBJ databases">
        <authorList>
            <person name="Zhang D.-C."/>
        </authorList>
    </citation>
    <scope>NUCLEOTIDE SEQUENCE</scope>
    <source>
        <strain evidence="3">CGMCC 1.15697</strain>
    </source>
</reference>
<dbReference type="EMBL" id="JAGMWN010000001">
    <property type="protein sequence ID" value="MBP5856003.1"/>
    <property type="molecule type" value="Genomic_DNA"/>
</dbReference>
<sequence length="375" mass="40094">MGGFDIYAGQTDEERAKLEADQEARAALKEEKKRQLQWQDTLPIEAIQQAALEGGKRPLEGITSRDMDVFEGRWETYSSPYDDNIRYAYARGTYRSESAFQGKGIYRGDFKYLQDKPNGYWTTGTYAMIGTYTRPDGSVDKGIYIAEDVYPNQPLTFYKATPAYLQKVERQYEAQIRQYREEELRRAQAEAAAAADSGSLFSFGQVLSMGLGGLMIATSDIPGTDQLEIGAALFQDVMSGGESSALAEIASNSTGGYPSSTVAPDGGVTGFSSILTGDSSALDAGMAARGTNGGTSSTTGGAGMQAASASPRQSTQYSFTCPSGMSSTVTITYKTSACLSAKQAMTRVYSCNLVDDFASIASQCSSACGSPQCSE</sequence>
<gene>
    <name evidence="3" type="ORF">KAJ83_03215</name>
</gene>
<dbReference type="AlphaFoldDB" id="A0A8J7RZN5"/>
<feature type="compositionally biased region" description="Low complexity" evidence="2">
    <location>
        <begin position="287"/>
        <end position="309"/>
    </location>
</feature>
<name>A0A8J7RZN5_9PROT</name>
<feature type="coiled-coil region" evidence="1">
    <location>
        <begin position="165"/>
        <end position="192"/>
    </location>
</feature>
<evidence type="ECO:0000256" key="2">
    <source>
        <dbReference type="SAM" id="MobiDB-lite"/>
    </source>
</evidence>
<dbReference type="Proteomes" id="UP000672602">
    <property type="component" value="Unassembled WGS sequence"/>
</dbReference>
<keyword evidence="1" id="KW-0175">Coiled coil</keyword>
<evidence type="ECO:0000313" key="4">
    <source>
        <dbReference type="Proteomes" id="UP000672602"/>
    </source>
</evidence>
<organism evidence="3 4">
    <name type="scientific">Marivibrio halodurans</name>
    <dbReference type="NCBI Taxonomy" id="2039722"/>
    <lineage>
        <taxon>Bacteria</taxon>
        <taxon>Pseudomonadati</taxon>
        <taxon>Pseudomonadota</taxon>
        <taxon>Alphaproteobacteria</taxon>
        <taxon>Rhodospirillales</taxon>
        <taxon>Rhodospirillaceae</taxon>
        <taxon>Marivibrio</taxon>
    </lineage>
</organism>
<dbReference type="RefSeq" id="WP_210680557.1">
    <property type="nucleotide sequence ID" value="NZ_JAGMWN010000001.1"/>
</dbReference>
<accession>A0A8J7RZN5</accession>
<comment type="caution">
    <text evidence="3">The sequence shown here is derived from an EMBL/GenBank/DDBJ whole genome shotgun (WGS) entry which is preliminary data.</text>
</comment>
<feature type="region of interest" description="Disordered" evidence="2">
    <location>
        <begin position="285"/>
        <end position="309"/>
    </location>
</feature>
<proteinExistence type="predicted"/>
<evidence type="ECO:0000313" key="3">
    <source>
        <dbReference type="EMBL" id="MBP5856003.1"/>
    </source>
</evidence>
<protein>
    <submittedName>
        <fullName evidence="3">Uncharacterized protein</fullName>
    </submittedName>
</protein>
<keyword evidence="4" id="KW-1185">Reference proteome</keyword>
<evidence type="ECO:0000256" key="1">
    <source>
        <dbReference type="SAM" id="Coils"/>
    </source>
</evidence>